<dbReference type="InterPro" id="IPR023299">
    <property type="entry name" value="ATPase_P-typ_cyto_dom_N"/>
</dbReference>
<keyword evidence="4" id="KW-1133">Transmembrane helix</keyword>
<dbReference type="PANTHER" id="PTHR43520:SF8">
    <property type="entry name" value="P-TYPE CU(+) TRANSPORTER"/>
    <property type="match status" value="1"/>
</dbReference>
<evidence type="ECO:0000256" key="5">
    <source>
        <dbReference type="ARBA" id="ARBA00023136"/>
    </source>
</evidence>
<keyword evidence="3" id="KW-1278">Translocase</keyword>
<dbReference type="GO" id="GO:0005507">
    <property type="term" value="F:copper ion binding"/>
    <property type="evidence" value="ECO:0007669"/>
    <property type="project" value="TreeGrafter"/>
</dbReference>
<dbReference type="PRINTS" id="PR00119">
    <property type="entry name" value="CATATPASE"/>
</dbReference>
<dbReference type="Gene3D" id="3.40.1110.10">
    <property type="entry name" value="Calcium-transporting ATPase, cytoplasmic domain N"/>
    <property type="match status" value="1"/>
</dbReference>
<comment type="caution">
    <text evidence="6">The sequence shown here is derived from an EMBL/GenBank/DDBJ whole genome shotgun (WGS) entry which is preliminary data.</text>
</comment>
<dbReference type="SUPFAM" id="SSF56784">
    <property type="entry name" value="HAD-like"/>
    <property type="match status" value="1"/>
</dbReference>
<evidence type="ECO:0000313" key="6">
    <source>
        <dbReference type="EMBL" id="ETR69150.1"/>
    </source>
</evidence>
<reference evidence="7" key="1">
    <citation type="submission" date="2012-11" db="EMBL/GenBank/DDBJ databases">
        <authorList>
            <person name="Lucero-Rivera Y.E."/>
            <person name="Tovar-Ramirez D."/>
        </authorList>
    </citation>
    <scope>NUCLEOTIDE SEQUENCE [LARGE SCALE GENOMIC DNA]</scope>
    <source>
        <strain evidence="7">Araruama</strain>
    </source>
</reference>
<dbReference type="GO" id="GO:0005524">
    <property type="term" value="F:ATP binding"/>
    <property type="evidence" value="ECO:0007669"/>
    <property type="project" value="InterPro"/>
</dbReference>
<proteinExistence type="predicted"/>
<evidence type="ECO:0000256" key="4">
    <source>
        <dbReference type="ARBA" id="ARBA00022989"/>
    </source>
</evidence>
<keyword evidence="5" id="KW-0472">Membrane</keyword>
<name>A0A1V1P2V8_9BACT</name>
<dbReference type="Gene3D" id="3.40.50.1000">
    <property type="entry name" value="HAD superfamily/HAD-like"/>
    <property type="match status" value="1"/>
</dbReference>
<dbReference type="EMBL" id="ATBP01000725">
    <property type="protein sequence ID" value="ETR69150.1"/>
    <property type="molecule type" value="Genomic_DNA"/>
</dbReference>
<evidence type="ECO:0000256" key="2">
    <source>
        <dbReference type="ARBA" id="ARBA00022692"/>
    </source>
</evidence>
<dbReference type="Pfam" id="PF00702">
    <property type="entry name" value="Hydrolase"/>
    <property type="match status" value="1"/>
</dbReference>
<dbReference type="PANTHER" id="PTHR43520">
    <property type="entry name" value="ATP7, ISOFORM B"/>
    <property type="match status" value="1"/>
</dbReference>
<sequence>MKIASENSVLIKDGRSLDLLPHVDTIVFDKTGTLTKEQPAVGTIRCCGNYGENEVLLYAAAAESKQTHPVAMAIINEAEARGLNIPVFDDSDYRAGYGIKVRIGGETVYVGSHRFMEASEISIPQEISDMQEKCHVKGHSLVITAIREKVAGAIELIPALRSETAEVIRTLQNLPQIKDMYIISGDHETPTRFLAQQLGIEHYFAGILPEDKAEIVKKLREEGKFVCYVGDGINDALAMKNSNLSVSLRGASNIATDTARIVLMDQGLRHLPFVFGLAHDFQKTAI</sequence>
<dbReference type="InterPro" id="IPR018303">
    <property type="entry name" value="ATPase_P-typ_P_site"/>
</dbReference>
<dbReference type="GO" id="GO:0016887">
    <property type="term" value="F:ATP hydrolysis activity"/>
    <property type="evidence" value="ECO:0007669"/>
    <property type="project" value="InterPro"/>
</dbReference>
<organism evidence="6 7">
    <name type="scientific">Candidatus Magnetoglobus multicellularis str. Araruama</name>
    <dbReference type="NCBI Taxonomy" id="890399"/>
    <lineage>
        <taxon>Bacteria</taxon>
        <taxon>Pseudomonadati</taxon>
        <taxon>Thermodesulfobacteriota</taxon>
        <taxon>Desulfobacteria</taxon>
        <taxon>Desulfobacterales</taxon>
        <taxon>Desulfobacteraceae</taxon>
        <taxon>Candidatus Magnetoglobus</taxon>
    </lineage>
</organism>
<comment type="subcellular location">
    <subcellularLocation>
        <location evidence="1">Membrane</location>
    </subcellularLocation>
</comment>
<dbReference type="InterPro" id="IPR036412">
    <property type="entry name" value="HAD-like_sf"/>
</dbReference>
<keyword evidence="2" id="KW-0812">Transmembrane</keyword>
<dbReference type="InterPro" id="IPR023214">
    <property type="entry name" value="HAD_sf"/>
</dbReference>
<dbReference type="GO" id="GO:0043682">
    <property type="term" value="F:P-type divalent copper transporter activity"/>
    <property type="evidence" value="ECO:0007669"/>
    <property type="project" value="TreeGrafter"/>
</dbReference>
<evidence type="ECO:0000256" key="1">
    <source>
        <dbReference type="ARBA" id="ARBA00004370"/>
    </source>
</evidence>
<protein>
    <submittedName>
        <fullName evidence="6">Uncharacterized protein</fullName>
    </submittedName>
</protein>
<dbReference type="NCBIfam" id="TIGR01494">
    <property type="entry name" value="ATPase_P-type"/>
    <property type="match status" value="1"/>
</dbReference>
<dbReference type="PROSITE" id="PS00154">
    <property type="entry name" value="ATPASE_E1_E2"/>
    <property type="match status" value="1"/>
</dbReference>
<accession>A0A1V1P2V8</accession>
<dbReference type="Proteomes" id="UP000189670">
    <property type="component" value="Unassembled WGS sequence"/>
</dbReference>
<gene>
    <name evidence="6" type="ORF">OMM_04124</name>
</gene>
<dbReference type="GO" id="GO:0016020">
    <property type="term" value="C:membrane"/>
    <property type="evidence" value="ECO:0007669"/>
    <property type="project" value="UniProtKB-SubCell"/>
</dbReference>
<evidence type="ECO:0000256" key="3">
    <source>
        <dbReference type="ARBA" id="ARBA00022967"/>
    </source>
</evidence>
<dbReference type="GO" id="GO:0055070">
    <property type="term" value="P:copper ion homeostasis"/>
    <property type="evidence" value="ECO:0007669"/>
    <property type="project" value="TreeGrafter"/>
</dbReference>
<dbReference type="AlphaFoldDB" id="A0A1V1P2V8"/>
<dbReference type="InterPro" id="IPR001757">
    <property type="entry name" value="P_typ_ATPase"/>
</dbReference>
<evidence type="ECO:0000313" key="7">
    <source>
        <dbReference type="Proteomes" id="UP000189670"/>
    </source>
</evidence>